<name>A0ACC2PD32_9HYME</name>
<gene>
    <name evidence="1" type="ORF">QAD02_016770</name>
</gene>
<sequence length="210" mass="23942">MKCLHQTVVVLLVLLASSQASWDNNFDCWGLNLVLSGFHGTRLPLDYCITKNLNLYKLHENLTTWNEARKICLAEGAHLAVINSKEEADLLSALFKNSQLMNRRNHANKGMFVGFHDLFQEREFVTVLDEPLDKTGYNTWTREWGGQPDNGKQPRRSEKSQDCGALSHDGGLDDVGCSWKLGFICEIPIEPRSRLALTRNFIFRGNRFML</sequence>
<dbReference type="EMBL" id="CM056742">
    <property type="protein sequence ID" value="KAJ8680983.1"/>
    <property type="molecule type" value="Genomic_DNA"/>
</dbReference>
<evidence type="ECO:0000313" key="1">
    <source>
        <dbReference type="EMBL" id="KAJ8680983.1"/>
    </source>
</evidence>
<proteinExistence type="predicted"/>
<reference evidence="1" key="1">
    <citation type="submission" date="2023-04" db="EMBL/GenBank/DDBJ databases">
        <title>A chromosome-level genome assembly of the parasitoid wasp Eretmocerus hayati.</title>
        <authorList>
            <person name="Zhong Y."/>
            <person name="Liu S."/>
            <person name="Liu Y."/>
        </authorList>
    </citation>
    <scope>NUCLEOTIDE SEQUENCE</scope>
    <source>
        <strain evidence="1">ZJU_SS_LIU_2023</strain>
    </source>
</reference>
<keyword evidence="2" id="KW-1185">Reference proteome</keyword>
<organism evidence="1 2">
    <name type="scientific">Eretmocerus hayati</name>
    <dbReference type="NCBI Taxonomy" id="131215"/>
    <lineage>
        <taxon>Eukaryota</taxon>
        <taxon>Metazoa</taxon>
        <taxon>Ecdysozoa</taxon>
        <taxon>Arthropoda</taxon>
        <taxon>Hexapoda</taxon>
        <taxon>Insecta</taxon>
        <taxon>Pterygota</taxon>
        <taxon>Neoptera</taxon>
        <taxon>Endopterygota</taxon>
        <taxon>Hymenoptera</taxon>
        <taxon>Apocrita</taxon>
        <taxon>Proctotrupomorpha</taxon>
        <taxon>Chalcidoidea</taxon>
        <taxon>Aphelinidae</taxon>
        <taxon>Aphelininae</taxon>
        <taxon>Eretmocerus</taxon>
    </lineage>
</organism>
<comment type="caution">
    <text evidence="1">The sequence shown here is derived from an EMBL/GenBank/DDBJ whole genome shotgun (WGS) entry which is preliminary data.</text>
</comment>
<protein>
    <submittedName>
        <fullName evidence="1">Uncharacterized protein</fullName>
    </submittedName>
</protein>
<dbReference type="Proteomes" id="UP001239111">
    <property type="component" value="Chromosome 2"/>
</dbReference>
<evidence type="ECO:0000313" key="2">
    <source>
        <dbReference type="Proteomes" id="UP001239111"/>
    </source>
</evidence>
<accession>A0ACC2PD32</accession>